<dbReference type="Proteomes" id="UP000501346">
    <property type="component" value="Chromosome ScIV"/>
</dbReference>
<organism evidence="1 2">
    <name type="scientific">Saccharomyces pastorianus</name>
    <name type="common">Lager yeast</name>
    <name type="synonym">Saccharomyces cerevisiae x Saccharomyces eubayanus</name>
    <dbReference type="NCBI Taxonomy" id="27292"/>
    <lineage>
        <taxon>Eukaryota</taxon>
        <taxon>Fungi</taxon>
        <taxon>Dikarya</taxon>
        <taxon>Ascomycota</taxon>
        <taxon>Saccharomycotina</taxon>
        <taxon>Saccharomycetes</taxon>
        <taxon>Saccharomycetales</taxon>
        <taxon>Saccharomycetaceae</taxon>
        <taxon>Saccharomyces</taxon>
    </lineage>
</organism>
<protein>
    <submittedName>
        <fullName evidence="1">Actin-like protein (Actin-protein 2)</fullName>
    </submittedName>
</protein>
<dbReference type="PANTHER" id="PTHR11937">
    <property type="entry name" value="ACTIN"/>
    <property type="match status" value="1"/>
</dbReference>
<evidence type="ECO:0000313" key="2">
    <source>
        <dbReference type="Proteomes" id="UP000501346"/>
    </source>
</evidence>
<dbReference type="SUPFAM" id="SSF53067">
    <property type="entry name" value="Actin-like ATPase domain"/>
    <property type="match status" value="2"/>
</dbReference>
<dbReference type="Gene3D" id="3.30.420.40">
    <property type="match status" value="1"/>
</dbReference>
<keyword evidence="2" id="KW-1185">Reference proteome</keyword>
<dbReference type="OrthoDB" id="337660at2759"/>
<accession>A0A6C1DPX9</accession>
<dbReference type="EMBL" id="CP048985">
    <property type="protein sequence ID" value="QID78633.1"/>
    <property type="molecule type" value="Genomic_DNA"/>
</dbReference>
<reference evidence="1 2" key="1">
    <citation type="journal article" date="2019" name="BMC Genomics">
        <title>Chromosome level assembly and comparative genome analysis confirm lager-brewing yeasts originated from a single hybridization.</title>
        <authorList>
            <person name="Salazar A.N."/>
            <person name="Gorter de Vries A.R."/>
            <person name="van den Broek M."/>
            <person name="Brouwers N."/>
            <person name="de la Torre Cortes P."/>
            <person name="Kuijpers N.G.A."/>
            <person name="Daran J.G."/>
            <person name="Abeel T."/>
        </authorList>
    </citation>
    <scope>NUCLEOTIDE SEQUENCE [LARGE SCALE GENOMIC DNA]</scope>
    <source>
        <strain evidence="1 2">CBS 1483</strain>
    </source>
</reference>
<dbReference type="AlphaFoldDB" id="A0A6C1DPX9"/>
<sequence length="284" mass="32990">MSNNIVIVYLGANRIEIGRSADACPQEIIAWKTGSINEKNREELKKIFEHYFQICNILGNREVQVLILEDIFISVVEKRIVCSILFKEFDCAHVSFVPRAIVHCLSCNTRNAIVIDIGTNYTTCVPIFDLRPLQQFIKYSKRGKREVESRIPLPGCPYMPIFFDEEYNSKNCEVDETPVINLVKNIVESLPIDLRRPLRENIIIVNIEEAYETAIRNLFKLKMDTSKIQFPKNYWQAGSACAKILLHYKGSNIVGIERDEFYNNPHIAPDWFDYYFRTGVKRLQ</sequence>
<name>A0A6C1DPX9_SACPS</name>
<dbReference type="Pfam" id="PF00022">
    <property type="entry name" value="Actin"/>
    <property type="match status" value="1"/>
</dbReference>
<proteinExistence type="predicted"/>
<dbReference type="InterPro" id="IPR004000">
    <property type="entry name" value="Actin"/>
</dbReference>
<gene>
    <name evidence="1" type="primary">ARP10</name>
    <name evidence="1" type="ORF">GRS66_000850</name>
</gene>
<dbReference type="InterPro" id="IPR043129">
    <property type="entry name" value="ATPase_NBD"/>
</dbReference>
<evidence type="ECO:0000313" key="1">
    <source>
        <dbReference type="EMBL" id="QID78633.1"/>
    </source>
</evidence>